<comment type="similarity">
    <text evidence="1 2">Belongs to the phD/YefM antitoxin family.</text>
</comment>
<dbReference type="EMBL" id="BFFP01000003">
    <property type="protein sequence ID" value="GBG93901.1"/>
    <property type="molecule type" value="Genomic_DNA"/>
</dbReference>
<dbReference type="NCBIfam" id="TIGR01552">
    <property type="entry name" value="phd_fam"/>
    <property type="match status" value="1"/>
</dbReference>
<dbReference type="SUPFAM" id="SSF143120">
    <property type="entry name" value="YefM-like"/>
    <property type="match status" value="1"/>
</dbReference>
<sequence>MEAVSYSALRKNLKHYLQQVNDDATTLLITNRDNADDTAVLMSKRDYDSMTETLRIVSNPALMDKLRRGQEQIAVAKTKQHELIESND</sequence>
<dbReference type="InterPro" id="IPR051405">
    <property type="entry name" value="phD/YefM_antitoxin"/>
</dbReference>
<dbReference type="InterPro" id="IPR036165">
    <property type="entry name" value="YefM-like_sf"/>
</dbReference>
<evidence type="ECO:0000256" key="2">
    <source>
        <dbReference type="RuleBase" id="RU362080"/>
    </source>
</evidence>
<comment type="function">
    <text evidence="2">Antitoxin component of a type II toxin-antitoxin (TA) system.</text>
</comment>
<evidence type="ECO:0000256" key="1">
    <source>
        <dbReference type="ARBA" id="ARBA00009981"/>
    </source>
</evidence>
<organism evidence="3 4">
    <name type="scientific">Ligilactobacillus salitolerans</name>
    <dbReference type="NCBI Taxonomy" id="1808352"/>
    <lineage>
        <taxon>Bacteria</taxon>
        <taxon>Bacillati</taxon>
        <taxon>Bacillota</taxon>
        <taxon>Bacilli</taxon>
        <taxon>Lactobacillales</taxon>
        <taxon>Lactobacillaceae</taxon>
        <taxon>Ligilactobacillus</taxon>
    </lineage>
</organism>
<protein>
    <recommendedName>
        <fullName evidence="2">Antitoxin</fullName>
    </recommendedName>
</protein>
<dbReference type="InterPro" id="IPR006442">
    <property type="entry name" value="Antitoxin_Phd/YefM"/>
</dbReference>
<evidence type="ECO:0000313" key="4">
    <source>
        <dbReference type="Proteomes" id="UP000286848"/>
    </source>
</evidence>
<proteinExistence type="inferred from homology"/>
<comment type="caution">
    <text evidence="3">The sequence shown here is derived from an EMBL/GenBank/DDBJ whole genome shotgun (WGS) entry which is preliminary data.</text>
</comment>
<dbReference type="OrthoDB" id="9802003at2"/>
<evidence type="ECO:0000313" key="3">
    <source>
        <dbReference type="EMBL" id="GBG93901.1"/>
    </source>
</evidence>
<dbReference type="Proteomes" id="UP000286848">
    <property type="component" value="Unassembled WGS sequence"/>
</dbReference>
<dbReference type="Pfam" id="PF02604">
    <property type="entry name" value="PhdYeFM_antitox"/>
    <property type="match status" value="1"/>
</dbReference>
<name>A0A401IQU2_9LACO</name>
<dbReference type="PANTHER" id="PTHR33713">
    <property type="entry name" value="ANTITOXIN YAFN-RELATED"/>
    <property type="match status" value="1"/>
</dbReference>
<dbReference type="PANTHER" id="PTHR33713:SF6">
    <property type="entry name" value="ANTITOXIN YEFM"/>
    <property type="match status" value="1"/>
</dbReference>
<dbReference type="RefSeq" id="WP_124974815.1">
    <property type="nucleotide sequence ID" value="NZ_BFFP01000003.1"/>
</dbReference>
<accession>A0A401IQU2</accession>
<keyword evidence="4" id="KW-1185">Reference proteome</keyword>
<reference evidence="3 4" key="1">
    <citation type="journal article" date="2019" name="Int. J. Syst. Evol. Microbiol.">
        <title>Lactobacillus salitolerans sp. nov., a novel lactic acid bacterium isolated from spent mushroom substrates.</title>
        <authorList>
            <person name="Tohno M."/>
            <person name="Tanizawa Y."/>
            <person name="Kojima Y."/>
            <person name="Sakamoto M."/>
            <person name="Nakamura Y."/>
            <person name="Ohkuma M."/>
            <person name="Kobayashi H."/>
        </authorList>
    </citation>
    <scope>NUCLEOTIDE SEQUENCE [LARGE SCALE GENOMIC DNA]</scope>
    <source>
        <strain evidence="3 4">YK43</strain>
    </source>
</reference>
<dbReference type="AlphaFoldDB" id="A0A401IQU2"/>
<dbReference type="Gene3D" id="3.40.1620.10">
    <property type="entry name" value="YefM-like domain"/>
    <property type="match status" value="1"/>
</dbReference>
<gene>
    <name evidence="3" type="ORF">LFYK43_03600</name>
</gene>